<sequence length="188" mass="21479">MRVSKASEERRQEILDAAMRVFYEKGYEKTSISDIALKLGVAQGLIYRYFKSKEALFDGALENYAGRLAEQMGEAIRDGRTTLREKIMSTQSFIHIEDDDSYYYKIFNSPDKKGVYQKLSLKVAERLVPHVTDAITEEMKLGRLTAVEDPETVASFCVYGQLGILFREDISGLQKAERIRKFVAGQIR</sequence>
<dbReference type="PRINTS" id="PR00455">
    <property type="entry name" value="HTHTETR"/>
</dbReference>
<dbReference type="InterPro" id="IPR001647">
    <property type="entry name" value="HTH_TetR"/>
</dbReference>
<dbReference type="EMBL" id="QVLU01000005">
    <property type="protein sequence ID" value="RGE72746.1"/>
    <property type="molecule type" value="Genomic_DNA"/>
</dbReference>
<evidence type="ECO:0000259" key="5">
    <source>
        <dbReference type="PROSITE" id="PS50977"/>
    </source>
</evidence>
<evidence type="ECO:0000256" key="1">
    <source>
        <dbReference type="ARBA" id="ARBA00023015"/>
    </source>
</evidence>
<dbReference type="InterPro" id="IPR009057">
    <property type="entry name" value="Homeodomain-like_sf"/>
</dbReference>
<dbReference type="Proteomes" id="UP000261166">
    <property type="component" value="Unassembled WGS sequence"/>
</dbReference>
<dbReference type="PANTHER" id="PTHR43479:SF11">
    <property type="entry name" value="ACREF_ENVCD OPERON REPRESSOR-RELATED"/>
    <property type="match status" value="1"/>
</dbReference>
<evidence type="ECO:0000256" key="2">
    <source>
        <dbReference type="ARBA" id="ARBA00023125"/>
    </source>
</evidence>
<gene>
    <name evidence="7" type="ORF">DWY69_07705</name>
    <name evidence="6" type="ORF">DXC51_12395</name>
</gene>
<evidence type="ECO:0000313" key="8">
    <source>
        <dbReference type="Proteomes" id="UP000260812"/>
    </source>
</evidence>
<accession>A0A3E3J071</accession>
<keyword evidence="3" id="KW-0804">Transcription</keyword>
<reference evidence="7 9" key="1">
    <citation type="submission" date="2018-08" db="EMBL/GenBank/DDBJ databases">
        <title>A genome reference for cultivated species of the human gut microbiota.</title>
        <authorList>
            <person name="Zou Y."/>
            <person name="Xue W."/>
            <person name="Luo G."/>
        </authorList>
    </citation>
    <scope>NUCLEOTIDE SEQUENCE [LARGE SCALE GENOMIC DNA]</scope>
    <source>
        <strain evidence="7 9">AF26-4BH</strain>
        <strain evidence="6">TF05-5AC</strain>
    </source>
</reference>
<dbReference type="InterPro" id="IPR023772">
    <property type="entry name" value="DNA-bd_HTH_TetR-type_CS"/>
</dbReference>
<evidence type="ECO:0000256" key="3">
    <source>
        <dbReference type="ARBA" id="ARBA00023163"/>
    </source>
</evidence>
<dbReference type="OrthoDB" id="9785164at2"/>
<evidence type="ECO:0000256" key="4">
    <source>
        <dbReference type="PROSITE-ProRule" id="PRU00335"/>
    </source>
</evidence>
<dbReference type="PROSITE" id="PS50977">
    <property type="entry name" value="HTH_TETR_2"/>
    <property type="match status" value="1"/>
</dbReference>
<name>A0A3E3J071_9FIRM</name>
<keyword evidence="2 4" id="KW-0238">DNA-binding</keyword>
<dbReference type="GO" id="GO:0003677">
    <property type="term" value="F:DNA binding"/>
    <property type="evidence" value="ECO:0007669"/>
    <property type="project" value="UniProtKB-UniRule"/>
</dbReference>
<dbReference type="Proteomes" id="UP000260812">
    <property type="component" value="Unassembled WGS sequence"/>
</dbReference>
<dbReference type="Pfam" id="PF00440">
    <property type="entry name" value="TetR_N"/>
    <property type="match status" value="1"/>
</dbReference>
<dbReference type="PROSITE" id="PS01081">
    <property type="entry name" value="HTH_TETR_1"/>
    <property type="match status" value="1"/>
</dbReference>
<proteinExistence type="predicted"/>
<dbReference type="RefSeq" id="WP_021639776.1">
    <property type="nucleotide sequence ID" value="NZ_CALBAU010000063.1"/>
</dbReference>
<feature type="domain" description="HTH tetR-type" evidence="5">
    <location>
        <begin position="8"/>
        <end position="68"/>
    </location>
</feature>
<dbReference type="AlphaFoldDB" id="A0A3E3J071"/>
<dbReference type="PANTHER" id="PTHR43479">
    <property type="entry name" value="ACREF/ENVCD OPERON REPRESSOR-RELATED"/>
    <property type="match status" value="1"/>
</dbReference>
<dbReference type="InterPro" id="IPR050624">
    <property type="entry name" value="HTH-type_Tx_Regulator"/>
</dbReference>
<keyword evidence="1" id="KW-0805">Transcription regulation</keyword>
<protein>
    <submittedName>
        <fullName evidence="7">TetR/AcrR family transcriptional regulator</fullName>
    </submittedName>
</protein>
<evidence type="ECO:0000313" key="6">
    <source>
        <dbReference type="EMBL" id="RGE60373.1"/>
    </source>
</evidence>
<comment type="caution">
    <text evidence="7">The sequence shown here is derived from an EMBL/GenBank/DDBJ whole genome shotgun (WGS) entry which is preliminary data.</text>
</comment>
<dbReference type="Gene3D" id="1.10.357.10">
    <property type="entry name" value="Tetracycline Repressor, domain 2"/>
    <property type="match status" value="1"/>
</dbReference>
<keyword evidence="8" id="KW-1185">Reference proteome</keyword>
<dbReference type="FunFam" id="1.10.10.60:FF:000141">
    <property type="entry name" value="TetR family transcriptional regulator"/>
    <property type="match status" value="1"/>
</dbReference>
<organism evidence="7 9">
    <name type="scientific">Eisenbergiella massiliensis</name>
    <dbReference type="NCBI Taxonomy" id="1720294"/>
    <lineage>
        <taxon>Bacteria</taxon>
        <taxon>Bacillati</taxon>
        <taxon>Bacillota</taxon>
        <taxon>Clostridia</taxon>
        <taxon>Lachnospirales</taxon>
        <taxon>Lachnospiraceae</taxon>
        <taxon>Eisenbergiella</taxon>
    </lineage>
</organism>
<evidence type="ECO:0000313" key="7">
    <source>
        <dbReference type="EMBL" id="RGE72746.1"/>
    </source>
</evidence>
<feature type="DNA-binding region" description="H-T-H motif" evidence="4">
    <location>
        <begin position="31"/>
        <end position="50"/>
    </location>
</feature>
<evidence type="ECO:0000313" key="9">
    <source>
        <dbReference type="Proteomes" id="UP000261166"/>
    </source>
</evidence>
<dbReference type="SUPFAM" id="SSF46689">
    <property type="entry name" value="Homeodomain-like"/>
    <property type="match status" value="1"/>
</dbReference>
<dbReference type="GO" id="GO:0045892">
    <property type="term" value="P:negative regulation of DNA-templated transcription"/>
    <property type="evidence" value="ECO:0007669"/>
    <property type="project" value="UniProtKB-ARBA"/>
</dbReference>
<dbReference type="GeneID" id="97987653"/>
<dbReference type="EMBL" id="QVLV01000007">
    <property type="protein sequence ID" value="RGE60373.1"/>
    <property type="molecule type" value="Genomic_DNA"/>
</dbReference>